<keyword evidence="2" id="KW-1185">Reference proteome</keyword>
<accession>A0A926EXG0</accession>
<comment type="caution">
    <text evidence="1">The sequence shown here is derived from an EMBL/GenBank/DDBJ whole genome shotgun (WGS) entry which is preliminary data.</text>
</comment>
<dbReference type="EMBL" id="JACRTG010000034">
    <property type="protein sequence ID" value="MBC8589371.1"/>
    <property type="molecule type" value="Genomic_DNA"/>
</dbReference>
<organism evidence="1 2">
    <name type="scientific">Paratissierella segnis</name>
    <dbReference type="NCBI Taxonomy" id="2763679"/>
    <lineage>
        <taxon>Bacteria</taxon>
        <taxon>Bacillati</taxon>
        <taxon>Bacillota</taxon>
        <taxon>Tissierellia</taxon>
        <taxon>Tissierellales</taxon>
        <taxon>Tissierellaceae</taxon>
        <taxon>Paratissierella</taxon>
    </lineage>
</organism>
<dbReference type="Proteomes" id="UP000601171">
    <property type="component" value="Unassembled WGS sequence"/>
</dbReference>
<proteinExistence type="predicted"/>
<name>A0A926EXG0_9FIRM</name>
<protein>
    <submittedName>
        <fullName evidence="1">Uncharacterized protein</fullName>
    </submittedName>
</protein>
<dbReference type="AlphaFoldDB" id="A0A926EXG0"/>
<dbReference type="RefSeq" id="WP_262430840.1">
    <property type="nucleotide sequence ID" value="NZ_JACRTG010000034.1"/>
</dbReference>
<evidence type="ECO:0000313" key="1">
    <source>
        <dbReference type="EMBL" id="MBC8589371.1"/>
    </source>
</evidence>
<evidence type="ECO:0000313" key="2">
    <source>
        <dbReference type="Proteomes" id="UP000601171"/>
    </source>
</evidence>
<gene>
    <name evidence="1" type="ORF">H8707_14225</name>
</gene>
<reference evidence="1" key="1">
    <citation type="submission" date="2020-08" db="EMBL/GenBank/DDBJ databases">
        <title>Genome public.</title>
        <authorList>
            <person name="Liu C."/>
            <person name="Sun Q."/>
        </authorList>
    </citation>
    <scope>NUCLEOTIDE SEQUENCE</scope>
    <source>
        <strain evidence="1">BX21</strain>
    </source>
</reference>
<sequence length="48" mass="5646">MDKKIEDMTLTEILRQQLELLAERSQDCLNEELPSLTKAMLEIYHVIV</sequence>